<dbReference type="InterPro" id="IPR050951">
    <property type="entry name" value="Retrovirus_Pol_polyprotein"/>
</dbReference>
<feature type="region of interest" description="Disordered" evidence="2">
    <location>
        <begin position="408"/>
        <end position="431"/>
    </location>
</feature>
<feature type="region of interest" description="Disordered" evidence="2">
    <location>
        <begin position="330"/>
        <end position="353"/>
    </location>
</feature>
<dbReference type="PANTHER" id="PTHR37984:SF5">
    <property type="entry name" value="PROTEIN NYNRIN-LIKE"/>
    <property type="match status" value="1"/>
</dbReference>
<feature type="compositionally biased region" description="Basic and acidic residues" evidence="2">
    <location>
        <begin position="1723"/>
        <end position="1743"/>
    </location>
</feature>
<feature type="region of interest" description="Disordered" evidence="2">
    <location>
        <begin position="1625"/>
        <end position="1644"/>
    </location>
</feature>
<dbReference type="SUPFAM" id="SSF53098">
    <property type="entry name" value="Ribonuclease H-like"/>
    <property type="match status" value="1"/>
</dbReference>
<feature type="region of interest" description="Disordered" evidence="2">
    <location>
        <begin position="1662"/>
        <end position="1749"/>
    </location>
</feature>
<evidence type="ECO:0000313" key="5">
    <source>
        <dbReference type="Proteomes" id="UP001642484"/>
    </source>
</evidence>
<evidence type="ECO:0000313" key="4">
    <source>
        <dbReference type="EMBL" id="CAK9043497.1"/>
    </source>
</evidence>
<dbReference type="PANTHER" id="PTHR37984">
    <property type="entry name" value="PROTEIN CBG26694"/>
    <property type="match status" value="1"/>
</dbReference>
<evidence type="ECO:0000256" key="1">
    <source>
        <dbReference type="SAM" id="Coils"/>
    </source>
</evidence>
<feature type="compositionally biased region" description="Low complexity" evidence="2">
    <location>
        <begin position="201"/>
        <end position="239"/>
    </location>
</feature>
<evidence type="ECO:0000256" key="2">
    <source>
        <dbReference type="SAM" id="MobiDB-lite"/>
    </source>
</evidence>
<feature type="compositionally biased region" description="Low complexity" evidence="2">
    <location>
        <begin position="1682"/>
        <end position="1696"/>
    </location>
</feature>
<feature type="compositionally biased region" description="Gly residues" evidence="2">
    <location>
        <begin position="334"/>
        <end position="344"/>
    </location>
</feature>
<dbReference type="EMBL" id="CAXAMN010014459">
    <property type="protein sequence ID" value="CAK9043497.1"/>
    <property type="molecule type" value="Genomic_DNA"/>
</dbReference>
<proteinExistence type="predicted"/>
<dbReference type="InterPro" id="IPR001584">
    <property type="entry name" value="Integrase_cat-core"/>
</dbReference>
<reference evidence="4 5" key="1">
    <citation type="submission" date="2024-02" db="EMBL/GenBank/DDBJ databases">
        <authorList>
            <person name="Chen Y."/>
            <person name="Shah S."/>
            <person name="Dougan E. K."/>
            <person name="Thang M."/>
            <person name="Chan C."/>
        </authorList>
    </citation>
    <scope>NUCLEOTIDE SEQUENCE [LARGE SCALE GENOMIC DNA]</scope>
</reference>
<organism evidence="4 5">
    <name type="scientific">Durusdinium trenchii</name>
    <dbReference type="NCBI Taxonomy" id="1381693"/>
    <lineage>
        <taxon>Eukaryota</taxon>
        <taxon>Sar</taxon>
        <taxon>Alveolata</taxon>
        <taxon>Dinophyceae</taxon>
        <taxon>Suessiales</taxon>
        <taxon>Symbiodiniaceae</taxon>
        <taxon>Durusdinium</taxon>
    </lineage>
</organism>
<dbReference type="InterPro" id="IPR036397">
    <property type="entry name" value="RNaseH_sf"/>
</dbReference>
<dbReference type="InterPro" id="IPR012337">
    <property type="entry name" value="RNaseH-like_sf"/>
</dbReference>
<name>A0ABP0LWA5_9DINO</name>
<gene>
    <name evidence="4" type="ORF">CCMP2556_LOCUS23017</name>
</gene>
<keyword evidence="5" id="KW-1185">Reference proteome</keyword>
<dbReference type="Gene3D" id="3.30.420.10">
    <property type="entry name" value="Ribonuclease H-like superfamily/Ribonuclease H"/>
    <property type="match status" value="1"/>
</dbReference>
<accession>A0ABP0LWA5</accession>
<feature type="compositionally biased region" description="Low complexity" evidence="2">
    <location>
        <begin position="1706"/>
        <end position="1718"/>
    </location>
</feature>
<protein>
    <recommendedName>
        <fullName evidence="3">Integrase catalytic domain-containing protein</fullName>
    </recommendedName>
</protein>
<feature type="region of interest" description="Disordered" evidence="2">
    <location>
        <begin position="199"/>
        <end position="251"/>
    </location>
</feature>
<feature type="domain" description="Integrase catalytic" evidence="3">
    <location>
        <begin position="1294"/>
        <end position="1460"/>
    </location>
</feature>
<feature type="coiled-coil region" evidence="1">
    <location>
        <begin position="273"/>
        <end position="330"/>
    </location>
</feature>
<comment type="caution">
    <text evidence="4">The sequence shown here is derived from an EMBL/GenBank/DDBJ whole genome shotgun (WGS) entry which is preliminary data.</text>
</comment>
<evidence type="ECO:0000259" key="3">
    <source>
        <dbReference type="PROSITE" id="PS50994"/>
    </source>
</evidence>
<sequence length="2178" mass="241012">MNWWVSSLDLQATSKYNLAARWLLRQTGIVRQRGEEFNPDDLKHKPAEIYEDPVSGETIEVTPPDYLYGLNRLLDALEGINGQSLLDKRGELRNQFYLELKRTPGERVAEFCTRFRTLSADLAAEGVQIQATELGWFLRQKLGLDSLRQQLLETALAGREEYGVVEAECLRLFKDLHQNDPLRRFDRTGDRPRLTIRRLFQSQQSKTPSSSASTISRSPSMFSAATSNRSSSASSNRRAYVTEVADGEEAPAEEVLETVMEEHPPEMGEQSLEEVIQSEAECLATELQEAEEQGIDPSVLEDMEQSFEQAAEALVTMKEAKSRLQEVRKDRGFGKPGSAGGGRNNTGVPAARKASGKHPCFDCNQHGHWAGDKECPKPGAGLGRKGPAVAAAKAKGRHVRLTEAFQAEHVVEPTSSPPPSSTSPLPESQGSMHEVNMVLHSTTPLPLDRALEQSMASALNSTLISTSAPQGLAEEKHLVGALDSACNRSCAGPVWVESYLKQIELAPPFIRDLLQSVSESERFKFGHGGLAISPKRWLELKQMAAGHFMLELLPEEWPSSHGRCTFVDFLTYQIAYLLDDFEYLNMETSPPTSTNPQKMPKSGPLEPLTPSLVKAFKQEHPRGFVPYRWNRFALRLMSRNAWHAQSILIQFASRSHLRFLPFPYPSVGSVEQWLLQAQSMVNMNTLNRRHHHLALEAGSYTAENLMELGRLRDRCGWKTAFLEDGLLAGFIAARAQKGQRDRLRAAALEETKARVAKESAEMDREIMARQLLGPRGGLPSLRSDLVKLALLLNLDPGPKETVPQLQARIRPLVDLLKNKAPPSKSEQLRVERLDPLASKTPTSSTWSAVSAMSAPKGAMERQEEGCPFSLELHNMELRVQEAMKAQDSRFQAMLGQVLQAVSQGPQLAEDFKLHGKFKKGISQMISQAWHQHRRDQLALSVGSKEIQDVYMATWDAEMREAMNETFAVEFDLTSTFLTEVYTDTEPVAQATRRRGLIAGESLTLGTGWDFHRPEHRHAALKLIRRLKPYVVVLAFPCSAWSQLLALNSSVDLDRLRAEALELVAFAIEVALLQRRGGRHYLMENPKSSLAWKLDIMEEFVVSTGALEVIVDMCRFGLRGPDGDLHKKSTKLLTSMQALVSFFLDKRCLGGHRHTPVIGGKKVTAAAGHYTKAFAEAVVEACLQQFDFERNLFIKDDIYESEVMTIEHDVLATGDEEEVESDASFETSKEDEDKPISAAVKNAVYRLHVNTSHRSNQRLARALLICGAPKEAVLAAKRLKCAVCAERRNPKPRPVAALPPPRDVGQQVHLDLVILEDSLRNPYVVAHATDNVSRYQAAKVLKDKATSSVIHFLTVHWIPLLGRPHTIVADQGREFVSAEFGDWCDANSIYLYHIGVGAPWQNGICERSGATLKALVGAAVQSHAISSFEEMEMTLGEAVAAYNADLNEEGVAPIQLVTGKIPSPGGDVLNNFNARLSEHSLIEAKPTLSKLLAIRETARLSMIRLRYSRGLRQAELARSRSTTAEDAPQPGDLVFFWRAQKYQSRKDIGAGTRRRLMLRRWHGPGLLVATEGRHGTELAANCFISFRGQLTKCPLEHVRKASSLESIAAGSWEAAIDEVINAARQEAQDRPPDELEPDGPTQAEPELYAGQLQPSEIVAALQPPSSAAPSLVGRTAPPSLLETAAGGSEPPGTAAPGTPVPSLILGASQARSSSPLASSTMQRTMERARALDSKAVERGTKRPADGPPPGAEEVFSDVARPSFEALELTHAELERIADNLDLGAQLPSGGAHSHEINALQTARKEYCWSKMSEHQRQLWGDAAFQKQVHKAKAAKPSKSTTACAELPGVRLCGDDPMLPHLLSLGEKRGWHHQSGMGIQVAYNGKSMRTPEPRFSTADFPLRSTFARFSTGDQHFWHRLEAGVEISSLQNQHALIDALSHATPLTENWCRTLRELAANVTTMPRDQDETSRRDQSTGMGEEWGRLEAHLGGQNLDRFWLKMISLNSVVIDTGVFPIDESDCFAKRRARTRVGSPTPKEGGARAFRRHTISTFCGQRPLIGLREEREGGRANSRSPVRWDNQSKRWPLTFGLRSGRNFMENGKIEDPEAPEAKPEEIEVSEISEEEPCVRGRLWKEALLLTQRRGPVALALGHLAAVLGAVLFQLELLPGLQRGVFMPLS</sequence>
<keyword evidence="1" id="KW-0175">Coiled coil</keyword>
<dbReference type="PROSITE" id="PS50994">
    <property type="entry name" value="INTEGRASE"/>
    <property type="match status" value="1"/>
</dbReference>
<dbReference type="Proteomes" id="UP001642484">
    <property type="component" value="Unassembled WGS sequence"/>
</dbReference>